<dbReference type="Proteomes" id="UP000716446">
    <property type="component" value="Unassembled WGS sequence"/>
</dbReference>
<feature type="compositionally biased region" description="Polar residues" evidence="1">
    <location>
        <begin position="1"/>
        <end position="10"/>
    </location>
</feature>
<evidence type="ECO:0000313" key="2">
    <source>
        <dbReference type="EMBL" id="CAD0096779.1"/>
    </source>
</evidence>
<protein>
    <submittedName>
        <fullName evidence="2">Uncharacterized protein</fullName>
    </submittedName>
</protein>
<comment type="caution">
    <text evidence="2">The sequence shown here is derived from an EMBL/GenBank/DDBJ whole genome shotgun (WGS) entry which is preliminary data.</text>
</comment>
<sequence length="262" mass="30730">MSQTTHNAISRSCDAHKDGPDNKRLKIDDEDEFPYSDRITILQSYGTVVSHVPTSEFEKIIVQNTGVHDDYRGASIQTHNFNVEKPLVRFLAHWIHHRDSEEAITATMNRQTQRRHGVLDEEWLDFLIKVMNFCDDPKKFISDITDSLVHNFMFLLDSGDRCHIKQMYSICKACCKTHALIRIFANEFVYCDKEFLMRTPRCRYDWAVQKHMQGWLADVFCHNKDWNRLPSDLRNQSYGTCFHHAHGKEKDCYVSGRIIDRG</sequence>
<keyword evidence="3" id="KW-1185">Reference proteome</keyword>
<reference evidence="2" key="1">
    <citation type="submission" date="2020-06" db="EMBL/GenBank/DDBJ databases">
        <authorList>
            <person name="Onetto C."/>
        </authorList>
    </citation>
    <scope>NUCLEOTIDE SEQUENCE</scope>
</reference>
<evidence type="ECO:0000256" key="1">
    <source>
        <dbReference type="SAM" id="MobiDB-lite"/>
    </source>
</evidence>
<feature type="compositionally biased region" description="Basic and acidic residues" evidence="1">
    <location>
        <begin position="13"/>
        <end position="27"/>
    </location>
</feature>
<name>A0A9N8PHU7_9PEZI</name>
<feature type="region of interest" description="Disordered" evidence="1">
    <location>
        <begin position="1"/>
        <end position="29"/>
    </location>
</feature>
<evidence type="ECO:0000313" key="3">
    <source>
        <dbReference type="Proteomes" id="UP000716446"/>
    </source>
</evidence>
<gene>
    <name evidence="2" type="ORF">AWRI4619_LOCUS9450</name>
</gene>
<accession>A0A9N8PHU7</accession>
<dbReference type="AlphaFoldDB" id="A0A9N8PHU7"/>
<dbReference type="EMBL" id="CAIJEN010000017">
    <property type="protein sequence ID" value="CAD0096779.1"/>
    <property type="molecule type" value="Genomic_DNA"/>
</dbReference>
<organism evidence="2 3">
    <name type="scientific">Aureobasidium vineae</name>
    <dbReference type="NCBI Taxonomy" id="2773715"/>
    <lineage>
        <taxon>Eukaryota</taxon>
        <taxon>Fungi</taxon>
        <taxon>Dikarya</taxon>
        <taxon>Ascomycota</taxon>
        <taxon>Pezizomycotina</taxon>
        <taxon>Dothideomycetes</taxon>
        <taxon>Dothideomycetidae</taxon>
        <taxon>Dothideales</taxon>
        <taxon>Saccotheciaceae</taxon>
        <taxon>Aureobasidium</taxon>
    </lineage>
</organism>
<proteinExistence type="predicted"/>